<evidence type="ECO:0000313" key="1">
    <source>
        <dbReference type="EMBL" id="KAK8062380.1"/>
    </source>
</evidence>
<dbReference type="Proteomes" id="UP001433268">
    <property type="component" value="Unassembled WGS sequence"/>
</dbReference>
<keyword evidence="2" id="KW-1185">Reference proteome</keyword>
<reference evidence="1 2" key="1">
    <citation type="submission" date="2023-01" db="EMBL/GenBank/DDBJ databases">
        <title>Analysis of 21 Apiospora genomes using comparative genomics revels a genus with tremendous synthesis potential of carbohydrate active enzymes and secondary metabolites.</title>
        <authorList>
            <person name="Sorensen T."/>
        </authorList>
    </citation>
    <scope>NUCLEOTIDE SEQUENCE [LARGE SCALE GENOMIC DNA]</scope>
    <source>
        <strain evidence="1 2">CBS 114990</strain>
    </source>
</reference>
<organism evidence="1 2">
    <name type="scientific">Apiospora hydei</name>
    <dbReference type="NCBI Taxonomy" id="1337664"/>
    <lineage>
        <taxon>Eukaryota</taxon>
        <taxon>Fungi</taxon>
        <taxon>Dikarya</taxon>
        <taxon>Ascomycota</taxon>
        <taxon>Pezizomycotina</taxon>
        <taxon>Sordariomycetes</taxon>
        <taxon>Xylariomycetidae</taxon>
        <taxon>Amphisphaeriales</taxon>
        <taxon>Apiosporaceae</taxon>
        <taxon>Apiospora</taxon>
    </lineage>
</organism>
<gene>
    <name evidence="1" type="ORF">PG997_014477</name>
</gene>
<dbReference type="EMBL" id="JAQQWN010000010">
    <property type="protein sequence ID" value="KAK8062380.1"/>
    <property type="molecule type" value="Genomic_DNA"/>
</dbReference>
<proteinExistence type="predicted"/>
<dbReference type="RefSeq" id="XP_066660979.1">
    <property type="nucleotide sequence ID" value="XM_066818791.1"/>
</dbReference>
<name>A0ABR1UTW7_9PEZI</name>
<dbReference type="GeneID" id="92051851"/>
<sequence>MARDDYINLAWFNGDYKNKGYIGLVQTNNDLVHEPNMGEDLMLAPVTTMMDSDGFSALHTVFSMVYRLSREDALDLRK</sequence>
<comment type="caution">
    <text evidence="1">The sequence shown here is derived from an EMBL/GenBank/DDBJ whole genome shotgun (WGS) entry which is preliminary data.</text>
</comment>
<protein>
    <submittedName>
        <fullName evidence="1">Uncharacterized protein</fullName>
    </submittedName>
</protein>
<evidence type="ECO:0000313" key="2">
    <source>
        <dbReference type="Proteomes" id="UP001433268"/>
    </source>
</evidence>
<accession>A0ABR1UTW7</accession>